<dbReference type="PANTHER" id="PTHR33744:SF15">
    <property type="entry name" value="CARBOHYDRATE DIACID REGULATOR"/>
    <property type="match status" value="1"/>
</dbReference>
<comment type="similarity">
    <text evidence="1">Belongs to the CdaR family.</text>
</comment>
<accession>A0A097AT23</accession>
<evidence type="ECO:0000259" key="3">
    <source>
        <dbReference type="Pfam" id="PF17853"/>
    </source>
</evidence>
<dbReference type="Pfam" id="PF17853">
    <property type="entry name" value="GGDEF_2"/>
    <property type="match status" value="1"/>
</dbReference>
<dbReference type="OrthoDB" id="143422at2"/>
<gene>
    <name evidence="4" type="ORF">TKV_c18070</name>
</gene>
<dbReference type="SUPFAM" id="SSF46689">
    <property type="entry name" value="Homeodomain-like"/>
    <property type="match status" value="1"/>
</dbReference>
<evidence type="ECO:0000259" key="2">
    <source>
        <dbReference type="Pfam" id="PF13556"/>
    </source>
</evidence>
<dbReference type="Pfam" id="PF13556">
    <property type="entry name" value="HTH_30"/>
    <property type="match status" value="1"/>
</dbReference>
<evidence type="ECO:0000313" key="4">
    <source>
        <dbReference type="EMBL" id="AIS52958.1"/>
    </source>
</evidence>
<keyword evidence="5" id="KW-1185">Reference proteome</keyword>
<evidence type="ECO:0000256" key="1">
    <source>
        <dbReference type="ARBA" id="ARBA00006754"/>
    </source>
</evidence>
<dbReference type="RefSeq" id="WP_049685615.1">
    <property type="nucleotide sequence ID" value="NZ_CP009170.1"/>
</dbReference>
<protein>
    <submittedName>
        <fullName evidence="4">Transcriptional regulator, CdaR</fullName>
    </submittedName>
</protein>
<dbReference type="InterPro" id="IPR041522">
    <property type="entry name" value="CdaR_GGDEF"/>
</dbReference>
<dbReference type="EMBL" id="CP009170">
    <property type="protein sequence ID" value="AIS52958.1"/>
    <property type="molecule type" value="Genomic_DNA"/>
</dbReference>
<dbReference type="Gene3D" id="1.10.10.2840">
    <property type="entry name" value="PucR C-terminal helix-turn-helix domain"/>
    <property type="match status" value="1"/>
</dbReference>
<feature type="domain" description="CdaR GGDEF-like" evidence="3">
    <location>
        <begin position="125"/>
        <end position="234"/>
    </location>
</feature>
<reference evidence="5" key="1">
    <citation type="journal article" date="2015" name="Genome Announc.">
        <title>Whole-Genome Sequences of 80 Environmental and Clinical Isolates of Burkholderia pseudomallei.</title>
        <authorList>
            <person name="Johnson S.L."/>
            <person name="Baker A.L."/>
            <person name="Chain P.S."/>
            <person name="Currie B.J."/>
            <person name="Daligault H.E."/>
            <person name="Davenport K.W."/>
            <person name="Davis C.B."/>
            <person name="Inglis T.J."/>
            <person name="Kaestli M."/>
            <person name="Koren S."/>
            <person name="Mayo M."/>
            <person name="Merritt A.J."/>
            <person name="Price E.P."/>
            <person name="Sarovich D.S."/>
            <person name="Warner J."/>
            <person name="Rosovitz M.J."/>
        </authorList>
    </citation>
    <scope>NUCLEOTIDE SEQUENCE [LARGE SCALE GENOMIC DNA]</scope>
    <source>
        <strain evidence="5">DSM 2030</strain>
    </source>
</reference>
<dbReference type="KEGG" id="tki:TKV_c18070"/>
<dbReference type="InterPro" id="IPR025736">
    <property type="entry name" value="PucR_C-HTH_dom"/>
</dbReference>
<dbReference type="HOGENOM" id="CLU_058212_1_0_9"/>
<organism evidence="4 5">
    <name type="scientific">Thermoanaerobacter kivui</name>
    <name type="common">Acetogenium kivui</name>
    <dbReference type="NCBI Taxonomy" id="2325"/>
    <lineage>
        <taxon>Bacteria</taxon>
        <taxon>Bacillati</taxon>
        <taxon>Bacillota</taxon>
        <taxon>Clostridia</taxon>
        <taxon>Thermoanaerobacterales</taxon>
        <taxon>Thermoanaerobacteraceae</taxon>
        <taxon>Thermoanaerobacter</taxon>
    </lineage>
</organism>
<sequence>MISYDLVKRIAQDIQKNIQMPLYIIDRSGNLIYGNGDFFEKKAGFLDAKIEYKYERDTYEINGFTFYNIFYEDVPAFVISLEGNDKETKRLIYLIAIIFEQLLDRYSKEKFLIDALAGKLEKNTVRCYADRYKLNKKSKYIVIIVESNNEIEDAIKIVTNIFNKTYLHIVKIDNRRFVVIFPYKESISLLESYKTIKDMIESEGYIKVKIASSSSLVSIEDIDRAYKEAEVALTLGQKLDNEKGIYIYDNYAFAELLWGIDINKVKNFISKKEIDFNIFKDEELVQTLNAFFKNSLNLSETSRELYIHRNTLVYRLDKIFKMTGLDPKKFDDALMLKTIMILTKLYDISG</sequence>
<dbReference type="InterPro" id="IPR051448">
    <property type="entry name" value="CdaR-like_regulators"/>
</dbReference>
<dbReference type="AlphaFoldDB" id="A0A097AT23"/>
<evidence type="ECO:0000313" key="5">
    <source>
        <dbReference type="Proteomes" id="UP000029669"/>
    </source>
</evidence>
<dbReference type="eggNOG" id="COG3835">
    <property type="taxonomic scope" value="Bacteria"/>
</dbReference>
<dbReference type="Proteomes" id="UP000029669">
    <property type="component" value="Chromosome"/>
</dbReference>
<dbReference type="PANTHER" id="PTHR33744">
    <property type="entry name" value="CARBOHYDRATE DIACID REGULATOR"/>
    <property type="match status" value="1"/>
</dbReference>
<dbReference type="InterPro" id="IPR042070">
    <property type="entry name" value="PucR_C-HTH_sf"/>
</dbReference>
<feature type="domain" description="PucR C-terminal helix-turn-helix" evidence="2">
    <location>
        <begin position="284"/>
        <end position="337"/>
    </location>
</feature>
<dbReference type="STRING" id="2325.TKV_c18070"/>
<name>A0A097AT23_THEKI</name>
<proteinExistence type="inferred from homology"/>
<dbReference type="InterPro" id="IPR009057">
    <property type="entry name" value="Homeodomain-like_sf"/>
</dbReference>